<dbReference type="InterPro" id="IPR010730">
    <property type="entry name" value="HET"/>
</dbReference>
<dbReference type="OrthoDB" id="2958217at2759"/>
<keyword evidence="3" id="KW-1185">Reference proteome</keyword>
<proteinExistence type="predicted"/>
<name>A0A0D2A1J7_9PEZI</name>
<evidence type="ECO:0000259" key="1">
    <source>
        <dbReference type="Pfam" id="PF06985"/>
    </source>
</evidence>
<accession>A0A0D2A1J7</accession>
<protein>
    <recommendedName>
        <fullName evidence="1">Heterokaryon incompatibility domain-containing protein</fullName>
    </recommendedName>
</protein>
<dbReference type="Pfam" id="PF06985">
    <property type="entry name" value="HET"/>
    <property type="match status" value="1"/>
</dbReference>
<sequence>MELLQRVARRPNDEPNRNLCAVCCSLFTGRRQDKELGVPATEQLHQTVQQLKSTADTGCHLCRLRWNQLSPEERNDLQSCTKITYGFWQSRVGDGVVFEYWTDQWSCGTEPRVSRSVLIKPQADVSTGHPHDFDAGSSTSSDAAFRAAKQWLENCDETHSDCKRWIRPSPDFMPTRLIEIGATPADTPRLRYGTDLTTSVPYVVLSHCWGGEVPLRLLKENVDAFRAGIEGDMPKTFADALEIVRRLGQRYLWIDSLCIIQDSTDDWQREAGLMERIYENAWFSLAATGAVNSFQGMFWQRDPTTIPPLEVRASWRSHQTAKYYCWDPDHWTKHVDDAPLLHRGWVTQERVLAPRILHFTKEQVFWECCSLRASETFPRGIPNNTSYKPSMETKQLATGLLPYRTPALQRLRLWQEHVRIYSDSGLTEPQKDKFLAISGIARKIGPPQDYAAGLWKSVLTHQLRWSTGSGCSRQREWRAPSWSWASIDGKVFLEIPYERYLENGNRIVFKVLDVDVELASADPFGPVLLGRLQVQASMLQAVASKSDAFAQGPGPVSVWLNDILGFVKLDVGAVGERETLYCMPLHMSPPHGHLAMYGIVLRPAGAKGEFERCGVFHISNVKPTDRWVEKASESLAKGVESEFIGPAVGESEGVLWKQYNLTLV</sequence>
<dbReference type="Proteomes" id="UP000053259">
    <property type="component" value="Unassembled WGS sequence"/>
</dbReference>
<dbReference type="RefSeq" id="XP_016210427.1">
    <property type="nucleotide sequence ID" value="XM_016361745.1"/>
</dbReference>
<dbReference type="VEuPathDB" id="FungiDB:PV09_07913"/>
<dbReference type="PANTHER" id="PTHR33112">
    <property type="entry name" value="DOMAIN PROTEIN, PUTATIVE-RELATED"/>
    <property type="match status" value="1"/>
</dbReference>
<dbReference type="HOGENOM" id="CLU_002639_3_0_1"/>
<dbReference type="GeneID" id="27315886"/>
<dbReference type="EMBL" id="KN847562">
    <property type="protein sequence ID" value="KIW00558.1"/>
    <property type="molecule type" value="Genomic_DNA"/>
</dbReference>
<feature type="domain" description="Heterokaryon incompatibility" evidence="1">
    <location>
        <begin position="202"/>
        <end position="349"/>
    </location>
</feature>
<organism evidence="2 3">
    <name type="scientific">Verruconis gallopava</name>
    <dbReference type="NCBI Taxonomy" id="253628"/>
    <lineage>
        <taxon>Eukaryota</taxon>
        <taxon>Fungi</taxon>
        <taxon>Dikarya</taxon>
        <taxon>Ascomycota</taxon>
        <taxon>Pezizomycotina</taxon>
        <taxon>Dothideomycetes</taxon>
        <taxon>Pleosporomycetidae</taxon>
        <taxon>Venturiales</taxon>
        <taxon>Sympoventuriaceae</taxon>
        <taxon>Verruconis</taxon>
    </lineage>
</organism>
<dbReference type="InParanoid" id="A0A0D2A1J7"/>
<evidence type="ECO:0000313" key="2">
    <source>
        <dbReference type="EMBL" id="KIW00558.1"/>
    </source>
</evidence>
<gene>
    <name evidence="2" type="ORF">PV09_07913</name>
</gene>
<reference evidence="2 3" key="1">
    <citation type="submission" date="2015-01" db="EMBL/GenBank/DDBJ databases">
        <title>The Genome Sequence of Ochroconis gallopava CBS43764.</title>
        <authorList>
            <consortium name="The Broad Institute Genomics Platform"/>
            <person name="Cuomo C."/>
            <person name="de Hoog S."/>
            <person name="Gorbushina A."/>
            <person name="Stielow B."/>
            <person name="Teixiera M."/>
            <person name="Abouelleil A."/>
            <person name="Chapman S.B."/>
            <person name="Priest M."/>
            <person name="Young S.K."/>
            <person name="Wortman J."/>
            <person name="Nusbaum C."/>
            <person name="Birren B."/>
        </authorList>
    </citation>
    <scope>NUCLEOTIDE SEQUENCE [LARGE SCALE GENOMIC DNA]</scope>
    <source>
        <strain evidence="2 3">CBS 43764</strain>
    </source>
</reference>
<dbReference type="AlphaFoldDB" id="A0A0D2A1J7"/>
<dbReference type="PANTHER" id="PTHR33112:SF16">
    <property type="entry name" value="HETEROKARYON INCOMPATIBILITY DOMAIN-CONTAINING PROTEIN"/>
    <property type="match status" value="1"/>
</dbReference>
<evidence type="ECO:0000313" key="3">
    <source>
        <dbReference type="Proteomes" id="UP000053259"/>
    </source>
</evidence>